<feature type="transmembrane region" description="Helical" evidence="1">
    <location>
        <begin position="867"/>
        <end position="885"/>
    </location>
</feature>
<dbReference type="SUPFAM" id="SSF82866">
    <property type="entry name" value="Multidrug efflux transporter AcrB transmembrane domain"/>
    <property type="match status" value="2"/>
</dbReference>
<keyword evidence="3" id="KW-1185">Reference proteome</keyword>
<gene>
    <name evidence="2" type="primary">mdtC</name>
    <name evidence="2" type="ORF">Pla110_10550</name>
</gene>
<name>A0A518CJG2_9PLAN</name>
<dbReference type="Proteomes" id="UP000317178">
    <property type="component" value="Chromosome"/>
</dbReference>
<keyword evidence="1" id="KW-0472">Membrane</keyword>
<reference evidence="2 3" key="1">
    <citation type="submission" date="2019-02" db="EMBL/GenBank/DDBJ databases">
        <title>Deep-cultivation of Planctomycetes and their phenomic and genomic characterization uncovers novel biology.</title>
        <authorList>
            <person name="Wiegand S."/>
            <person name="Jogler M."/>
            <person name="Boedeker C."/>
            <person name="Pinto D."/>
            <person name="Vollmers J."/>
            <person name="Rivas-Marin E."/>
            <person name="Kohn T."/>
            <person name="Peeters S.H."/>
            <person name="Heuer A."/>
            <person name="Rast P."/>
            <person name="Oberbeckmann S."/>
            <person name="Bunk B."/>
            <person name="Jeske O."/>
            <person name="Meyerdierks A."/>
            <person name="Storesund J.E."/>
            <person name="Kallscheuer N."/>
            <person name="Luecker S."/>
            <person name="Lage O.M."/>
            <person name="Pohl T."/>
            <person name="Merkel B.J."/>
            <person name="Hornburger P."/>
            <person name="Mueller R.-W."/>
            <person name="Bruemmer F."/>
            <person name="Labrenz M."/>
            <person name="Spormann A.M."/>
            <person name="Op den Camp H."/>
            <person name="Overmann J."/>
            <person name="Amann R."/>
            <person name="Jetten M.S.M."/>
            <person name="Mascher T."/>
            <person name="Medema M.H."/>
            <person name="Devos D.P."/>
            <person name="Kaster A.-K."/>
            <person name="Ovreas L."/>
            <person name="Rohde M."/>
            <person name="Galperin M.Y."/>
            <person name="Jogler C."/>
        </authorList>
    </citation>
    <scope>NUCLEOTIDE SEQUENCE [LARGE SCALE GENOMIC DNA]</scope>
    <source>
        <strain evidence="2 3">Pla110</strain>
    </source>
</reference>
<feature type="transmembrane region" description="Helical" evidence="1">
    <location>
        <begin position="359"/>
        <end position="378"/>
    </location>
</feature>
<dbReference type="PANTHER" id="PTHR32063">
    <property type="match status" value="1"/>
</dbReference>
<dbReference type="Gene3D" id="3.30.70.1430">
    <property type="entry name" value="Multidrug efflux transporter AcrB pore domain"/>
    <property type="match status" value="2"/>
</dbReference>
<feature type="transmembrane region" description="Helical" evidence="1">
    <location>
        <begin position="1005"/>
        <end position="1025"/>
    </location>
</feature>
<feature type="transmembrane region" description="Helical" evidence="1">
    <location>
        <begin position="463"/>
        <end position="489"/>
    </location>
</feature>
<feature type="transmembrane region" description="Helical" evidence="1">
    <location>
        <begin position="12"/>
        <end position="29"/>
    </location>
</feature>
<keyword evidence="1" id="KW-1133">Transmembrane helix</keyword>
<dbReference type="InterPro" id="IPR027463">
    <property type="entry name" value="AcrB_DN_DC_subdom"/>
</dbReference>
<dbReference type="SUPFAM" id="SSF82693">
    <property type="entry name" value="Multidrug efflux transporter AcrB pore domain, PN1, PN2, PC1 and PC2 subdomains"/>
    <property type="match status" value="3"/>
</dbReference>
<dbReference type="Pfam" id="PF00873">
    <property type="entry name" value="ACR_tran"/>
    <property type="match status" value="1"/>
</dbReference>
<feature type="transmembrane region" description="Helical" evidence="1">
    <location>
        <begin position="430"/>
        <end position="451"/>
    </location>
</feature>
<dbReference type="SUPFAM" id="SSF82714">
    <property type="entry name" value="Multidrug efflux transporter AcrB TolC docking domain, DN and DC subdomains"/>
    <property type="match status" value="2"/>
</dbReference>
<dbReference type="KEGG" id="plon:Pla110_10550"/>
<dbReference type="Gene3D" id="3.30.2090.10">
    <property type="entry name" value="Multidrug efflux transporter AcrB TolC docking domain, DN and DC subdomains"/>
    <property type="match status" value="2"/>
</dbReference>
<dbReference type="PANTHER" id="PTHR32063:SF0">
    <property type="entry name" value="SWARMING MOTILITY PROTEIN SWRC"/>
    <property type="match status" value="1"/>
</dbReference>
<dbReference type="Gene3D" id="3.30.70.1440">
    <property type="entry name" value="Multidrug efflux transporter AcrB pore domain"/>
    <property type="match status" value="1"/>
</dbReference>
<evidence type="ECO:0000313" key="2">
    <source>
        <dbReference type="EMBL" id="QDU79347.1"/>
    </source>
</evidence>
<evidence type="ECO:0000256" key="1">
    <source>
        <dbReference type="SAM" id="Phobius"/>
    </source>
</evidence>
<feature type="transmembrane region" description="Helical" evidence="1">
    <location>
        <begin position="336"/>
        <end position="353"/>
    </location>
</feature>
<accession>A0A518CJG2</accession>
<dbReference type="InterPro" id="IPR001036">
    <property type="entry name" value="Acrflvin-R"/>
</dbReference>
<organism evidence="2 3">
    <name type="scientific">Polystyrenella longa</name>
    <dbReference type="NCBI Taxonomy" id="2528007"/>
    <lineage>
        <taxon>Bacteria</taxon>
        <taxon>Pseudomonadati</taxon>
        <taxon>Planctomycetota</taxon>
        <taxon>Planctomycetia</taxon>
        <taxon>Planctomycetales</taxon>
        <taxon>Planctomycetaceae</taxon>
        <taxon>Polystyrenella</taxon>
    </lineage>
</organism>
<sequence>MSLTKISVHRPITTLMCSLVVLILGYTAFERLPIDLMPEFTYPTLTIEAVYDGAGPEEVETQIARPLEQAISTVSGVEQVASFVTEANCRVFARFAWGTDLDEAASDMRARVDRARRGLPDEVDAPVVRKYNSNDRPLLFVSYQLGDKEDLITASQYAEETLLPMLERIEGVAAARIRGHHRREIQINLDRHKLESLNMSVNEVVEALRRESINQPAGNYEQGNIQLLVRSKGEFQNITEMKQSVVRSDDKSMIRLIDVADVIDGEEERTERTRVNGVPGIMFMIYKQTGANTVEVSDKIHEEIENYNRSSQDGTLVLQFDRADFIRDSIANMQQTGLYGMALAVVVLFVFLQNLRSTFVIAISIPLAILATIVLIYFKGYTLNLVTLGGLTLGIGLLVDNSIVVIESIFRKIDDGMEIREAAVKGTNEVASAIVASTLTTLIVFLPLLFIEGRTGITLEQMAWVVSFSLFCSLISSLSLTPVLTAYWLKNYSAASSSETKEPFSLLRPIHRLNSAVINVMEATYRVTLGLCLRHANPVGFALLLAFSLCVGLMPRIGTEYFPETDEGDLIIIARMASGIQVEQLNEQALALEKLIQTGVKEEKLVTTTVGGTANDADDWNESIYRVKFPKKSERTRTIEEIRKEMADKIGAMPGMKVTVRTNSQSGMSMIISNNSNAGKLQLEIRGHNTDTAERIAERLVTRLETIPGLINVEADKQNRRPEMSARINREKASLMGVSVSDISQALETSVKGTQAIVYREDGDEFNVLVRLDPDDRKKITDVEQVGVRSGSGAIVPLRNLIEFEQEEVPMNIRRNDKERVLDVHADVEERDLGSVVEDVTREINEMDLPVGYSIHIAGNWKEQQESFRALTFGLCLAVVLMYMVMASQFESLWDPLMILSALPLGVIGVVLTLWLTNTTLNVQSFIGLIILSGIVVNNAIVLVDYLNQLRRDNKFDSLDELILHGSIRRFRPIMMTTLTTILAMLPIAFGWGEGSEVQAPMARVVVGGLISGTLITLIAIPLIYRTSCRWINRSV</sequence>
<dbReference type="Gene3D" id="1.20.1640.10">
    <property type="entry name" value="Multidrug efflux transporter AcrB transmembrane domain"/>
    <property type="match status" value="2"/>
</dbReference>
<dbReference type="AlphaFoldDB" id="A0A518CJG2"/>
<dbReference type="RefSeq" id="WP_144993881.1">
    <property type="nucleotide sequence ID" value="NZ_CP036281.1"/>
</dbReference>
<dbReference type="EMBL" id="CP036281">
    <property type="protein sequence ID" value="QDU79347.1"/>
    <property type="molecule type" value="Genomic_DNA"/>
</dbReference>
<dbReference type="GO" id="GO:0042910">
    <property type="term" value="F:xenobiotic transmembrane transporter activity"/>
    <property type="evidence" value="ECO:0007669"/>
    <property type="project" value="TreeGrafter"/>
</dbReference>
<feature type="transmembrane region" description="Helical" evidence="1">
    <location>
        <begin position="923"/>
        <end position="947"/>
    </location>
</feature>
<dbReference type="Gene3D" id="3.30.70.1320">
    <property type="entry name" value="Multidrug efflux transporter AcrB pore domain like"/>
    <property type="match status" value="1"/>
</dbReference>
<feature type="transmembrane region" description="Helical" evidence="1">
    <location>
        <begin position="385"/>
        <end position="410"/>
    </location>
</feature>
<dbReference type="GO" id="GO:0005886">
    <property type="term" value="C:plasma membrane"/>
    <property type="evidence" value="ECO:0007669"/>
    <property type="project" value="TreeGrafter"/>
</dbReference>
<evidence type="ECO:0000313" key="3">
    <source>
        <dbReference type="Proteomes" id="UP000317178"/>
    </source>
</evidence>
<protein>
    <submittedName>
        <fullName evidence="2">Multidrug resistance protein MdtC</fullName>
    </submittedName>
</protein>
<dbReference type="PRINTS" id="PR00702">
    <property type="entry name" value="ACRIFLAVINRP"/>
</dbReference>
<feature type="transmembrane region" description="Helical" evidence="1">
    <location>
        <begin position="897"/>
        <end position="917"/>
    </location>
</feature>
<proteinExistence type="predicted"/>
<feature type="transmembrane region" description="Helical" evidence="1">
    <location>
        <begin position="974"/>
        <end position="993"/>
    </location>
</feature>
<keyword evidence="1" id="KW-0812">Transmembrane</keyword>
<dbReference type="OrthoDB" id="9757876at2"/>